<reference evidence="2 3" key="1">
    <citation type="submission" date="2016-10" db="EMBL/GenBank/DDBJ databases">
        <authorList>
            <person name="de Groot N.N."/>
        </authorList>
    </citation>
    <scope>NUCLEOTIDE SEQUENCE [LARGE SCALE GENOMIC DNA]</scope>
    <source>
        <strain evidence="2 3">DSM 19012</strain>
    </source>
</reference>
<feature type="domain" description="AMP-dependent ligase C-terminal" evidence="1">
    <location>
        <begin position="2"/>
        <end position="82"/>
    </location>
</feature>
<dbReference type="eggNOG" id="COG1541">
    <property type="taxonomic scope" value="Bacteria"/>
</dbReference>
<dbReference type="InParanoid" id="A0A1I1XKN1"/>
<proteinExistence type="predicted"/>
<evidence type="ECO:0000313" key="3">
    <source>
        <dbReference type="Proteomes" id="UP000181976"/>
    </source>
</evidence>
<dbReference type="InterPro" id="IPR028154">
    <property type="entry name" value="AMP-dep_Lig_C"/>
</dbReference>
<dbReference type="GO" id="GO:0016874">
    <property type="term" value="F:ligase activity"/>
    <property type="evidence" value="ECO:0007669"/>
    <property type="project" value="UniProtKB-KW"/>
</dbReference>
<organism evidence="2 3">
    <name type="scientific">Thermophagus xiamenensis</name>
    <dbReference type="NCBI Taxonomy" id="385682"/>
    <lineage>
        <taxon>Bacteria</taxon>
        <taxon>Pseudomonadati</taxon>
        <taxon>Bacteroidota</taxon>
        <taxon>Bacteroidia</taxon>
        <taxon>Marinilabiliales</taxon>
        <taxon>Marinilabiliaceae</taxon>
        <taxon>Thermophagus</taxon>
    </lineage>
</organism>
<dbReference type="InterPro" id="IPR045851">
    <property type="entry name" value="AMP-bd_C_sf"/>
</dbReference>
<gene>
    <name evidence="2" type="ORF">SAMN05444380_10676</name>
</gene>
<dbReference type="Proteomes" id="UP000181976">
    <property type="component" value="Unassembled WGS sequence"/>
</dbReference>
<dbReference type="STRING" id="385682.SAMN05444380_10676"/>
<dbReference type="EMBL" id="FONA01000006">
    <property type="protein sequence ID" value="SFE07862.1"/>
    <property type="molecule type" value="Genomic_DNA"/>
</dbReference>
<evidence type="ECO:0000259" key="1">
    <source>
        <dbReference type="Pfam" id="PF14535"/>
    </source>
</evidence>
<evidence type="ECO:0000313" key="2">
    <source>
        <dbReference type="EMBL" id="SFE07862.1"/>
    </source>
</evidence>
<dbReference type="Pfam" id="PF14535">
    <property type="entry name" value="AMP-binding_C_2"/>
    <property type="match status" value="1"/>
</dbReference>
<keyword evidence="2" id="KW-0436">Ligase</keyword>
<protein>
    <submittedName>
        <fullName evidence="2">Phenylacetate-CoA ligase</fullName>
    </submittedName>
</protein>
<accession>A0A1I1XKN1</accession>
<name>A0A1I1XKN1_9BACT</name>
<keyword evidence="3" id="KW-1185">Reference proteome</keyword>
<dbReference type="AlphaFoldDB" id="A0A1I1XKN1"/>
<dbReference type="Gene3D" id="3.30.300.30">
    <property type="match status" value="1"/>
</dbReference>
<sequence length="85" mass="9695">MDETTPNYLLVVDRVDNPDTLELHVEVEDRFYNDKIGELQSVGKKIKNQIESAIGLSINIKLVEPKSIARSEGKAKRVVDKRKMK</sequence>